<dbReference type="InterPro" id="IPR029028">
    <property type="entry name" value="Alpha/beta_knot_MTases"/>
</dbReference>
<evidence type="ECO:0000256" key="5">
    <source>
        <dbReference type="HAMAP-Rule" id="MF_00658"/>
    </source>
</evidence>
<dbReference type="SUPFAM" id="SSF75217">
    <property type="entry name" value="alpha/beta knot"/>
    <property type="match status" value="1"/>
</dbReference>
<feature type="binding site" evidence="5">
    <location>
        <position position="112"/>
    </location>
    <ligand>
        <name>S-adenosyl-L-methionine</name>
        <dbReference type="ChEBI" id="CHEBI:59789"/>
    </ligand>
</feature>
<dbReference type="PIRSF" id="PIRSF004505">
    <property type="entry name" value="MT_bac"/>
    <property type="match status" value="1"/>
</dbReference>
<protein>
    <recommendedName>
        <fullName evidence="5">Ribosomal RNA large subunit methyltransferase H</fullName>
        <ecNumber evidence="5">2.1.1.177</ecNumber>
    </recommendedName>
    <alternativeName>
        <fullName evidence="5">23S rRNA (pseudouridine1915-N3)-methyltransferase</fullName>
    </alternativeName>
    <alternativeName>
        <fullName evidence="5">23S rRNA m3Psi1915 methyltransferase</fullName>
    </alternativeName>
    <alternativeName>
        <fullName evidence="5">rRNA (pseudouridine-N3-)-methyltransferase RlmH</fullName>
    </alternativeName>
</protein>
<dbReference type="HAMAP" id="MF_00658">
    <property type="entry name" value="23SrRNA_methyltr_H"/>
    <property type="match status" value="1"/>
</dbReference>
<evidence type="ECO:0000256" key="2">
    <source>
        <dbReference type="ARBA" id="ARBA00022679"/>
    </source>
</evidence>
<feature type="binding site" evidence="5">
    <location>
        <begin position="131"/>
        <end position="136"/>
    </location>
    <ligand>
        <name>S-adenosyl-L-methionine</name>
        <dbReference type="ChEBI" id="CHEBI:59789"/>
    </ligand>
</feature>
<comment type="catalytic activity">
    <reaction evidence="5">
        <text>pseudouridine(1915) in 23S rRNA + S-adenosyl-L-methionine = N(3)-methylpseudouridine(1915) in 23S rRNA + S-adenosyl-L-homocysteine + H(+)</text>
        <dbReference type="Rhea" id="RHEA:42752"/>
        <dbReference type="Rhea" id="RHEA-COMP:10221"/>
        <dbReference type="Rhea" id="RHEA-COMP:10222"/>
        <dbReference type="ChEBI" id="CHEBI:15378"/>
        <dbReference type="ChEBI" id="CHEBI:57856"/>
        <dbReference type="ChEBI" id="CHEBI:59789"/>
        <dbReference type="ChEBI" id="CHEBI:65314"/>
        <dbReference type="ChEBI" id="CHEBI:74486"/>
        <dbReference type="EC" id="2.1.1.177"/>
    </reaction>
</comment>
<keyword evidence="5" id="KW-0698">rRNA processing</keyword>
<dbReference type="InterPro" id="IPR003742">
    <property type="entry name" value="RlmH-like"/>
</dbReference>
<dbReference type="GO" id="GO:0032259">
    <property type="term" value="P:methylation"/>
    <property type="evidence" value="ECO:0007669"/>
    <property type="project" value="UniProtKB-KW"/>
</dbReference>
<keyword evidence="3 5" id="KW-0949">S-adenosyl-L-methionine</keyword>
<comment type="caution">
    <text evidence="6">The sequence shown here is derived from an EMBL/GenBank/DDBJ whole genome shotgun (WGS) entry which is preliminary data.</text>
</comment>
<comment type="function">
    <text evidence="5">Specifically methylates the pseudouridine at position 1915 (m3Psi1915) in 23S rRNA.</text>
</comment>
<dbReference type="Gene3D" id="3.40.1280.10">
    <property type="match status" value="1"/>
</dbReference>
<keyword evidence="2 5" id="KW-0808">Transferase</keyword>
<dbReference type="Pfam" id="PF02590">
    <property type="entry name" value="SPOUT_MTase"/>
    <property type="match status" value="1"/>
</dbReference>
<keyword evidence="7" id="KW-1185">Reference proteome</keyword>
<dbReference type="EC" id="2.1.1.177" evidence="5"/>
<sequence length="164" mass="17865">MKLTVHAVGRMKSGPEKELGDRYYERFARSGPAVGLEFGGITEIPEGRGQTVDERQREEGQKLLAHVQAQGQAGAALVLLDERGKSFSSQELARRIGAMRDNGRKAVVVAIGGPDGHGEALRSEAELIVSFGALTWPHQLVRVMLGEQLYRIATILAGHPYHRA</sequence>
<reference evidence="6 7" key="1">
    <citation type="submission" date="2024-06" db="EMBL/GenBank/DDBJ databases">
        <title>Genomic Encyclopedia of Type Strains, Phase IV (KMG-IV): sequencing the most valuable type-strain genomes for metagenomic binning, comparative biology and taxonomic classification.</title>
        <authorList>
            <person name="Goeker M."/>
        </authorList>
    </citation>
    <scope>NUCLEOTIDE SEQUENCE [LARGE SCALE GENOMIC DNA]</scope>
    <source>
        <strain evidence="6 7">DSM 27865</strain>
    </source>
</reference>
<dbReference type="PANTHER" id="PTHR33603">
    <property type="entry name" value="METHYLTRANSFERASE"/>
    <property type="match status" value="1"/>
</dbReference>
<keyword evidence="1 5" id="KW-0489">Methyltransferase</keyword>
<organism evidence="6 7">
    <name type="scientific">Aquamicrobium terrae</name>
    <dbReference type="NCBI Taxonomy" id="1324945"/>
    <lineage>
        <taxon>Bacteria</taxon>
        <taxon>Pseudomonadati</taxon>
        <taxon>Pseudomonadota</taxon>
        <taxon>Alphaproteobacteria</taxon>
        <taxon>Hyphomicrobiales</taxon>
        <taxon>Phyllobacteriaceae</taxon>
        <taxon>Aquamicrobium</taxon>
    </lineage>
</organism>
<accession>A0ABV2MZR1</accession>
<dbReference type="NCBIfam" id="NF000989">
    <property type="entry name" value="PRK00103.2-3"/>
    <property type="match status" value="1"/>
</dbReference>
<comment type="similarity">
    <text evidence="4 5">Belongs to the RNA methyltransferase RlmH family.</text>
</comment>
<evidence type="ECO:0000256" key="4">
    <source>
        <dbReference type="ARBA" id="ARBA00038303"/>
    </source>
</evidence>
<dbReference type="CDD" id="cd18081">
    <property type="entry name" value="RlmH-like"/>
    <property type="match status" value="1"/>
</dbReference>
<evidence type="ECO:0000256" key="3">
    <source>
        <dbReference type="ARBA" id="ARBA00022691"/>
    </source>
</evidence>
<feature type="binding site" evidence="5">
    <location>
        <position position="80"/>
    </location>
    <ligand>
        <name>S-adenosyl-L-methionine</name>
        <dbReference type="ChEBI" id="CHEBI:59789"/>
    </ligand>
</feature>
<name>A0ABV2MZR1_9HYPH</name>
<dbReference type="Proteomes" id="UP001549076">
    <property type="component" value="Unassembled WGS sequence"/>
</dbReference>
<gene>
    <name evidence="5" type="primary">rlmH</name>
    <name evidence="6" type="ORF">ABID37_001356</name>
</gene>
<dbReference type="EMBL" id="JBEPML010000003">
    <property type="protein sequence ID" value="MET3791153.1"/>
    <property type="molecule type" value="Genomic_DNA"/>
</dbReference>
<proteinExistence type="inferred from homology"/>
<dbReference type="RefSeq" id="WP_354193439.1">
    <property type="nucleotide sequence ID" value="NZ_JBEPML010000003.1"/>
</dbReference>
<evidence type="ECO:0000313" key="7">
    <source>
        <dbReference type="Proteomes" id="UP001549076"/>
    </source>
</evidence>
<evidence type="ECO:0000256" key="1">
    <source>
        <dbReference type="ARBA" id="ARBA00022603"/>
    </source>
</evidence>
<keyword evidence="5" id="KW-0963">Cytoplasm</keyword>
<comment type="subcellular location">
    <subcellularLocation>
        <location evidence="5">Cytoplasm</location>
    </subcellularLocation>
</comment>
<dbReference type="GO" id="GO:0008168">
    <property type="term" value="F:methyltransferase activity"/>
    <property type="evidence" value="ECO:0007669"/>
    <property type="project" value="UniProtKB-KW"/>
</dbReference>
<dbReference type="PANTHER" id="PTHR33603:SF1">
    <property type="entry name" value="RIBOSOMAL RNA LARGE SUBUNIT METHYLTRANSFERASE H"/>
    <property type="match status" value="1"/>
</dbReference>
<evidence type="ECO:0000313" key="6">
    <source>
        <dbReference type="EMBL" id="MET3791153.1"/>
    </source>
</evidence>
<dbReference type="InterPro" id="IPR029026">
    <property type="entry name" value="tRNA_m1G_MTases_N"/>
</dbReference>
<comment type="subunit">
    <text evidence="5">Homodimer.</text>
</comment>